<evidence type="ECO:0000256" key="5">
    <source>
        <dbReference type="ARBA" id="ARBA00023329"/>
    </source>
</evidence>
<keyword evidence="3 6" id="KW-0472">Membrane</keyword>
<evidence type="ECO:0000256" key="7">
    <source>
        <dbReference type="SAM" id="Coils"/>
    </source>
</evidence>
<evidence type="ECO:0000256" key="1">
    <source>
        <dbReference type="ARBA" id="ARBA00004180"/>
    </source>
</evidence>
<dbReference type="Pfam" id="PF01086">
    <property type="entry name" value="Clathrin_lg_ch"/>
    <property type="match status" value="1"/>
</dbReference>
<dbReference type="KEGG" id="dpl:KGM_211917"/>
<comment type="caution">
    <text evidence="9">The sequence shown here is derived from an EMBL/GenBank/DDBJ whole genome shotgun (WGS) entry which is preliminary data.</text>
</comment>
<evidence type="ECO:0000256" key="2">
    <source>
        <dbReference type="ARBA" id="ARBA00005263"/>
    </source>
</evidence>
<dbReference type="GO" id="GO:0032050">
    <property type="term" value="F:clathrin heavy chain binding"/>
    <property type="evidence" value="ECO:0007669"/>
    <property type="project" value="TreeGrafter"/>
</dbReference>
<evidence type="ECO:0000256" key="6">
    <source>
        <dbReference type="RuleBase" id="RU363137"/>
    </source>
</evidence>
<dbReference type="InterPro" id="IPR000996">
    <property type="entry name" value="Clathrin_L-chain"/>
</dbReference>
<evidence type="ECO:0000313" key="10">
    <source>
        <dbReference type="Proteomes" id="UP000007151"/>
    </source>
</evidence>
<evidence type="ECO:0000256" key="8">
    <source>
        <dbReference type="SAM" id="MobiDB-lite"/>
    </source>
</evidence>
<sequence length="248" mass="27991">MDDFGDNFVQTEVDPAAEFLAREQNQLAGLEDELETGAPPPLAVSSGSNGLDDFVEIPSSAVFEANDLMDEEPSAPAVAPVTPVFRQEREEPEKIKLWREEQKKRLEEKDAEEEEKKQEMLKVAKKELEDWYKTHEEQISKTKAANRHHVETVLIKNFLFNAGRESANSTDTCVTVILNNICPNRNAEKALARGSEDGLEDSNEWARVSELCDFGPRRGRDVARLRSIVLQLKQSGVRPKYPPRTTKV</sequence>
<dbReference type="FunCoup" id="A0A212ETN4">
    <property type="interactions" value="1418"/>
</dbReference>
<comment type="function">
    <text evidence="6">Clathrin is the major protein of the polyhedral coat of coated pits and vesicles.</text>
</comment>
<evidence type="ECO:0000256" key="4">
    <source>
        <dbReference type="ARBA" id="ARBA00023176"/>
    </source>
</evidence>
<dbReference type="GO" id="GO:0072583">
    <property type="term" value="P:clathrin-dependent endocytosis"/>
    <property type="evidence" value="ECO:0007669"/>
    <property type="project" value="TreeGrafter"/>
</dbReference>
<comment type="similarity">
    <text evidence="2 6">Belongs to the clathrin light chain family.</text>
</comment>
<keyword evidence="10" id="KW-1185">Reference proteome</keyword>
<dbReference type="GO" id="GO:0006886">
    <property type="term" value="P:intracellular protein transport"/>
    <property type="evidence" value="ECO:0007669"/>
    <property type="project" value="InterPro"/>
</dbReference>
<dbReference type="AlphaFoldDB" id="A0A212ETN4"/>
<name>A0A212ETN4_DANPL</name>
<comment type="subcellular location">
    <subcellularLocation>
        <location evidence="1 6">Cytoplasmic vesicle membrane</location>
        <topology evidence="1 6">Peripheral membrane protein</topology>
        <orientation evidence="1 6">Cytoplasmic side</orientation>
    </subcellularLocation>
    <subcellularLocation>
        <location evidence="6">Membrane</location>
        <location evidence="6">Coated pit</location>
        <topology evidence="6">Peripheral membrane protein</topology>
        <orientation evidence="6">Cytoplasmic side</orientation>
    </subcellularLocation>
    <text evidence="6">Cytoplasmic face of coated pits and vesicles.</text>
</comment>
<evidence type="ECO:0000256" key="3">
    <source>
        <dbReference type="ARBA" id="ARBA00023136"/>
    </source>
</evidence>
<keyword evidence="7" id="KW-0175">Coiled coil</keyword>
<dbReference type="GO" id="GO:0030130">
    <property type="term" value="C:clathrin coat of trans-Golgi network vesicle"/>
    <property type="evidence" value="ECO:0007669"/>
    <property type="project" value="InterPro"/>
</dbReference>
<feature type="coiled-coil region" evidence="7">
    <location>
        <begin position="97"/>
        <end position="129"/>
    </location>
</feature>
<proteinExistence type="inferred from homology"/>
<dbReference type="Proteomes" id="UP000007151">
    <property type="component" value="Unassembled WGS sequence"/>
</dbReference>
<reference evidence="9 10" key="1">
    <citation type="journal article" date="2011" name="Cell">
        <title>The monarch butterfly genome yields insights into long-distance migration.</title>
        <authorList>
            <person name="Zhan S."/>
            <person name="Merlin C."/>
            <person name="Boore J.L."/>
            <person name="Reppert S.M."/>
        </authorList>
    </citation>
    <scope>NUCLEOTIDE SEQUENCE [LARGE SCALE GENOMIC DNA]</scope>
    <source>
        <strain evidence="9">F-2</strain>
    </source>
</reference>
<keyword evidence="5 6" id="KW-0968">Cytoplasmic vesicle</keyword>
<gene>
    <name evidence="9" type="ORF">KGM_211917</name>
</gene>
<protein>
    <recommendedName>
        <fullName evidence="6">Clathrin light chain</fullName>
    </recommendedName>
</protein>
<keyword evidence="4 6" id="KW-0168">Coated pit</keyword>
<dbReference type="GO" id="GO:0030132">
    <property type="term" value="C:clathrin coat of coated pit"/>
    <property type="evidence" value="ECO:0007669"/>
    <property type="project" value="InterPro"/>
</dbReference>
<dbReference type="PANTHER" id="PTHR10639">
    <property type="entry name" value="CLATHRIN LIGHT CHAIN"/>
    <property type="match status" value="1"/>
</dbReference>
<evidence type="ECO:0000313" key="9">
    <source>
        <dbReference type="EMBL" id="OWR44850.1"/>
    </source>
</evidence>
<dbReference type="STRING" id="278856.A0A212ETN4"/>
<dbReference type="GO" id="GO:0005198">
    <property type="term" value="F:structural molecule activity"/>
    <property type="evidence" value="ECO:0007669"/>
    <property type="project" value="InterPro"/>
</dbReference>
<dbReference type="EMBL" id="AGBW02012542">
    <property type="protein sequence ID" value="OWR44850.1"/>
    <property type="molecule type" value="Genomic_DNA"/>
</dbReference>
<dbReference type="GO" id="GO:0030672">
    <property type="term" value="C:synaptic vesicle membrane"/>
    <property type="evidence" value="ECO:0007669"/>
    <property type="project" value="TreeGrafter"/>
</dbReference>
<accession>A0A212ETN4</accession>
<organism evidence="9 10">
    <name type="scientific">Danaus plexippus plexippus</name>
    <dbReference type="NCBI Taxonomy" id="278856"/>
    <lineage>
        <taxon>Eukaryota</taxon>
        <taxon>Metazoa</taxon>
        <taxon>Ecdysozoa</taxon>
        <taxon>Arthropoda</taxon>
        <taxon>Hexapoda</taxon>
        <taxon>Insecta</taxon>
        <taxon>Pterygota</taxon>
        <taxon>Neoptera</taxon>
        <taxon>Endopterygota</taxon>
        <taxon>Lepidoptera</taxon>
        <taxon>Glossata</taxon>
        <taxon>Ditrysia</taxon>
        <taxon>Papilionoidea</taxon>
        <taxon>Nymphalidae</taxon>
        <taxon>Danainae</taxon>
        <taxon>Danaini</taxon>
        <taxon>Danaina</taxon>
        <taxon>Danaus</taxon>
        <taxon>Danaus</taxon>
    </lineage>
</organism>
<dbReference type="PANTHER" id="PTHR10639:SF7">
    <property type="entry name" value="CLATHRIN LIGHT CHAIN"/>
    <property type="match status" value="1"/>
</dbReference>
<dbReference type="InParanoid" id="A0A212ETN4"/>
<feature type="region of interest" description="Disordered" evidence="8">
    <location>
        <begin position="24"/>
        <end position="50"/>
    </location>
</feature>
<dbReference type="GO" id="GO:0099631">
    <property type="term" value="C:postsynaptic endocytic zone cytoplasmic component"/>
    <property type="evidence" value="ECO:0007669"/>
    <property type="project" value="TreeGrafter"/>
</dbReference>